<evidence type="ECO:0000313" key="9">
    <source>
        <dbReference type="EMBL" id="MBS4222925.1"/>
    </source>
</evidence>
<dbReference type="AlphaFoldDB" id="A0A942UK54"/>
<dbReference type="PROSITE" id="PS50893">
    <property type="entry name" value="ABC_TRANSPORTER_2"/>
    <property type="match status" value="1"/>
</dbReference>
<dbReference type="PANTHER" id="PTHR43297">
    <property type="entry name" value="OLIGOPEPTIDE TRANSPORT ATP-BINDING PROTEIN APPD"/>
    <property type="match status" value="1"/>
</dbReference>
<evidence type="ECO:0000256" key="5">
    <source>
        <dbReference type="ARBA" id="ARBA00022741"/>
    </source>
</evidence>
<accession>A0A942UK54</accession>
<dbReference type="InterPro" id="IPR003439">
    <property type="entry name" value="ABC_transporter-like_ATP-bd"/>
</dbReference>
<evidence type="ECO:0000256" key="4">
    <source>
        <dbReference type="ARBA" id="ARBA00022475"/>
    </source>
</evidence>
<keyword evidence="3" id="KW-0813">Transport</keyword>
<comment type="caution">
    <text evidence="9">The sequence shown here is derived from an EMBL/GenBank/DDBJ whole genome shotgun (WGS) entry which is preliminary data.</text>
</comment>
<sequence length="333" mass="36672">MAKTLLEVKDLKTSFFTETGEVQAVRGVSFTLKKGEVCGIVGESGSGKSVMAKSVISLIQPPGRIKEGKVNLKGENLLVKSQKELRSIRGNQIALISQDPMSAMNPVIKIGKQLTEVITRHQGLGKKAAEALAAGLLRQVGISSPEERLKQYPHELSGGMKQRVMIAMAISCRPELLIADEPTTALDVTIQAQILDIMQDLRSKNDMAMLLITHDLGVVSQNCERVIVMYGGLVMEEGPVKEVFQNPKHPYTEGLLRSLPKMTNGVKERLIPIQGTPPDLLDPPKGCPFAERCPYTMGICKEQMPPHFKIGDDRSTMCWLEDQEIKKRGDMNE</sequence>
<dbReference type="Pfam" id="PF00005">
    <property type="entry name" value="ABC_tran"/>
    <property type="match status" value="1"/>
</dbReference>
<dbReference type="InterPro" id="IPR003593">
    <property type="entry name" value="AAA+_ATPase"/>
</dbReference>
<evidence type="ECO:0000256" key="1">
    <source>
        <dbReference type="ARBA" id="ARBA00004202"/>
    </source>
</evidence>
<evidence type="ECO:0000313" key="10">
    <source>
        <dbReference type="Proteomes" id="UP000676456"/>
    </source>
</evidence>
<dbReference type="Proteomes" id="UP000676456">
    <property type="component" value="Unassembled WGS sequence"/>
</dbReference>
<dbReference type="GO" id="GO:0016887">
    <property type="term" value="F:ATP hydrolysis activity"/>
    <property type="evidence" value="ECO:0007669"/>
    <property type="project" value="InterPro"/>
</dbReference>
<comment type="similarity">
    <text evidence="2">Belongs to the ABC transporter superfamily.</text>
</comment>
<dbReference type="InterPro" id="IPR013563">
    <property type="entry name" value="Oligopep_ABC_C"/>
</dbReference>
<evidence type="ECO:0000256" key="3">
    <source>
        <dbReference type="ARBA" id="ARBA00022448"/>
    </source>
</evidence>
<dbReference type="FunFam" id="3.40.50.300:FF:000016">
    <property type="entry name" value="Oligopeptide ABC transporter ATP-binding component"/>
    <property type="match status" value="1"/>
</dbReference>
<protein>
    <submittedName>
        <fullName evidence="9">ABC transporter ATP-binding protein</fullName>
    </submittedName>
</protein>
<organism evidence="9 10">
    <name type="scientific">Lederbergia citrea</name>
    <dbReference type="NCBI Taxonomy" id="2833581"/>
    <lineage>
        <taxon>Bacteria</taxon>
        <taxon>Bacillati</taxon>
        <taxon>Bacillota</taxon>
        <taxon>Bacilli</taxon>
        <taxon>Bacillales</taxon>
        <taxon>Bacillaceae</taxon>
        <taxon>Lederbergia</taxon>
    </lineage>
</organism>
<reference evidence="9 10" key="1">
    <citation type="submission" date="2021-05" db="EMBL/GenBank/DDBJ databases">
        <title>Novel Bacillus species.</title>
        <authorList>
            <person name="Liu G."/>
        </authorList>
    </citation>
    <scope>NUCLEOTIDE SEQUENCE [LARGE SCALE GENOMIC DNA]</scope>
    <source>
        <strain evidence="9 10">FJAT-49682</strain>
    </source>
</reference>
<dbReference type="EMBL" id="JAGYPN010000002">
    <property type="protein sequence ID" value="MBS4222925.1"/>
    <property type="molecule type" value="Genomic_DNA"/>
</dbReference>
<evidence type="ECO:0000256" key="6">
    <source>
        <dbReference type="ARBA" id="ARBA00022840"/>
    </source>
</evidence>
<name>A0A942UK54_9BACI</name>
<dbReference type="Pfam" id="PF08352">
    <property type="entry name" value="oligo_HPY"/>
    <property type="match status" value="1"/>
</dbReference>
<dbReference type="GO" id="GO:0005524">
    <property type="term" value="F:ATP binding"/>
    <property type="evidence" value="ECO:0007669"/>
    <property type="project" value="UniProtKB-KW"/>
</dbReference>
<evidence type="ECO:0000259" key="8">
    <source>
        <dbReference type="PROSITE" id="PS50893"/>
    </source>
</evidence>
<keyword evidence="10" id="KW-1185">Reference proteome</keyword>
<dbReference type="CDD" id="cd03257">
    <property type="entry name" value="ABC_NikE_OppD_transporters"/>
    <property type="match status" value="1"/>
</dbReference>
<comment type="subcellular location">
    <subcellularLocation>
        <location evidence="1">Cell membrane</location>
        <topology evidence="1">Peripheral membrane protein</topology>
    </subcellularLocation>
</comment>
<dbReference type="Gene3D" id="3.40.50.300">
    <property type="entry name" value="P-loop containing nucleotide triphosphate hydrolases"/>
    <property type="match status" value="1"/>
</dbReference>
<dbReference type="GO" id="GO:0005886">
    <property type="term" value="C:plasma membrane"/>
    <property type="evidence" value="ECO:0007669"/>
    <property type="project" value="UniProtKB-SubCell"/>
</dbReference>
<proteinExistence type="inferred from homology"/>
<dbReference type="SUPFAM" id="SSF52540">
    <property type="entry name" value="P-loop containing nucleoside triphosphate hydrolases"/>
    <property type="match status" value="1"/>
</dbReference>
<keyword evidence="4" id="KW-1003">Cell membrane</keyword>
<dbReference type="InterPro" id="IPR027417">
    <property type="entry name" value="P-loop_NTPase"/>
</dbReference>
<dbReference type="InterPro" id="IPR017871">
    <property type="entry name" value="ABC_transporter-like_CS"/>
</dbReference>
<dbReference type="SMART" id="SM00382">
    <property type="entry name" value="AAA"/>
    <property type="match status" value="1"/>
</dbReference>
<feature type="domain" description="ABC transporter" evidence="8">
    <location>
        <begin position="6"/>
        <end position="256"/>
    </location>
</feature>
<keyword evidence="6 9" id="KW-0067">ATP-binding</keyword>
<keyword evidence="7" id="KW-0472">Membrane</keyword>
<dbReference type="PANTHER" id="PTHR43297:SF2">
    <property type="entry name" value="DIPEPTIDE TRANSPORT ATP-BINDING PROTEIN DPPD"/>
    <property type="match status" value="1"/>
</dbReference>
<evidence type="ECO:0000256" key="2">
    <source>
        <dbReference type="ARBA" id="ARBA00005417"/>
    </source>
</evidence>
<dbReference type="InterPro" id="IPR050388">
    <property type="entry name" value="ABC_Ni/Peptide_Import"/>
</dbReference>
<dbReference type="PROSITE" id="PS00211">
    <property type="entry name" value="ABC_TRANSPORTER_1"/>
    <property type="match status" value="1"/>
</dbReference>
<dbReference type="GO" id="GO:0015833">
    <property type="term" value="P:peptide transport"/>
    <property type="evidence" value="ECO:0007669"/>
    <property type="project" value="InterPro"/>
</dbReference>
<gene>
    <name evidence="9" type="ORF">KHA91_09250</name>
</gene>
<dbReference type="NCBIfam" id="TIGR01727">
    <property type="entry name" value="oligo_HPY"/>
    <property type="match status" value="1"/>
</dbReference>
<keyword evidence="5" id="KW-0547">Nucleotide-binding</keyword>
<dbReference type="RefSeq" id="WP_213097981.1">
    <property type="nucleotide sequence ID" value="NZ_JAGYPN010000002.1"/>
</dbReference>
<evidence type="ECO:0000256" key="7">
    <source>
        <dbReference type="ARBA" id="ARBA00023136"/>
    </source>
</evidence>